<feature type="transmembrane region" description="Helical" evidence="6">
    <location>
        <begin position="99"/>
        <end position="123"/>
    </location>
</feature>
<dbReference type="Proteomes" id="UP000541810">
    <property type="component" value="Unassembled WGS sequence"/>
</dbReference>
<dbReference type="EMBL" id="JACHGY010000001">
    <property type="protein sequence ID" value="MBB6429873.1"/>
    <property type="molecule type" value="Genomic_DNA"/>
</dbReference>
<evidence type="ECO:0000256" key="1">
    <source>
        <dbReference type="ARBA" id="ARBA00004141"/>
    </source>
</evidence>
<evidence type="ECO:0000256" key="4">
    <source>
        <dbReference type="ARBA" id="ARBA00022989"/>
    </source>
</evidence>
<dbReference type="Pfam" id="PF04241">
    <property type="entry name" value="DUF423"/>
    <property type="match status" value="1"/>
</dbReference>
<dbReference type="PANTHER" id="PTHR43461:SF1">
    <property type="entry name" value="TRANSMEMBRANE PROTEIN 256"/>
    <property type="match status" value="1"/>
</dbReference>
<dbReference type="GO" id="GO:0005886">
    <property type="term" value="C:plasma membrane"/>
    <property type="evidence" value="ECO:0007669"/>
    <property type="project" value="TreeGrafter"/>
</dbReference>
<gene>
    <name evidence="7" type="ORF">HNQ40_001679</name>
</gene>
<comment type="subcellular location">
    <subcellularLocation>
        <location evidence="1">Membrane</location>
        <topology evidence="1">Multi-pass membrane protein</topology>
    </subcellularLocation>
</comment>
<keyword evidence="4 6" id="KW-1133">Transmembrane helix</keyword>
<evidence type="ECO:0000256" key="6">
    <source>
        <dbReference type="SAM" id="Phobius"/>
    </source>
</evidence>
<evidence type="ECO:0000256" key="5">
    <source>
        <dbReference type="ARBA" id="ARBA00023136"/>
    </source>
</evidence>
<dbReference type="PANTHER" id="PTHR43461">
    <property type="entry name" value="TRANSMEMBRANE PROTEIN 256"/>
    <property type="match status" value="1"/>
</dbReference>
<dbReference type="RefSeq" id="WP_221435432.1">
    <property type="nucleotide sequence ID" value="NZ_JACHGY010000001.1"/>
</dbReference>
<dbReference type="InterPro" id="IPR006696">
    <property type="entry name" value="DUF423"/>
</dbReference>
<accession>A0A7X0LLD7</accession>
<protein>
    <submittedName>
        <fullName evidence="7">Uncharacterized membrane protein YgdD (TMEM256/DUF423 family)</fullName>
    </submittedName>
</protein>
<comment type="similarity">
    <text evidence="2">Belongs to the UPF0382 family.</text>
</comment>
<comment type="caution">
    <text evidence="7">The sequence shown here is derived from an EMBL/GenBank/DDBJ whole genome shotgun (WGS) entry which is preliminary data.</text>
</comment>
<feature type="transmembrane region" description="Helical" evidence="6">
    <location>
        <begin position="72"/>
        <end position="93"/>
    </location>
</feature>
<evidence type="ECO:0000256" key="3">
    <source>
        <dbReference type="ARBA" id="ARBA00022692"/>
    </source>
</evidence>
<proteinExistence type="inferred from homology"/>
<dbReference type="AlphaFoldDB" id="A0A7X0LLD7"/>
<evidence type="ECO:0000313" key="8">
    <source>
        <dbReference type="Proteomes" id="UP000541810"/>
    </source>
</evidence>
<keyword evidence="8" id="KW-1185">Reference proteome</keyword>
<evidence type="ECO:0000313" key="7">
    <source>
        <dbReference type="EMBL" id="MBB6429873.1"/>
    </source>
</evidence>
<keyword evidence="3 6" id="KW-0812">Transmembrane</keyword>
<evidence type="ECO:0000256" key="2">
    <source>
        <dbReference type="ARBA" id="ARBA00009694"/>
    </source>
</evidence>
<organism evidence="7 8">
    <name type="scientific">Algisphaera agarilytica</name>
    <dbReference type="NCBI Taxonomy" id="1385975"/>
    <lineage>
        <taxon>Bacteria</taxon>
        <taxon>Pseudomonadati</taxon>
        <taxon>Planctomycetota</taxon>
        <taxon>Phycisphaerae</taxon>
        <taxon>Phycisphaerales</taxon>
        <taxon>Phycisphaeraceae</taxon>
        <taxon>Algisphaera</taxon>
    </lineage>
</organism>
<keyword evidence="5 6" id="KW-0472">Membrane</keyword>
<reference evidence="7 8" key="1">
    <citation type="submission" date="2020-08" db="EMBL/GenBank/DDBJ databases">
        <title>Genomic Encyclopedia of Type Strains, Phase IV (KMG-IV): sequencing the most valuable type-strain genomes for metagenomic binning, comparative biology and taxonomic classification.</title>
        <authorList>
            <person name="Goeker M."/>
        </authorList>
    </citation>
    <scope>NUCLEOTIDE SEQUENCE [LARGE SCALE GENOMIC DNA]</scope>
    <source>
        <strain evidence="7 8">DSM 103725</strain>
    </source>
</reference>
<name>A0A7X0LLD7_9BACT</name>
<sequence length="132" mass="13526">MKVSSWMLAAAGVLGFSAIVAGTFAAHYLPWESLDAKAPEWWATGSKYHLAHAPVVLGLALLAGVRPGKLVTASAVCFCVGVLIFAGSLYVMSLTGVRWLGAITPIGGVSLLVGWALLFVAGVKGAKTTPSG</sequence>